<protein>
    <recommendedName>
        <fullName evidence="6">Cullin-5</fullName>
    </recommendedName>
</protein>
<dbReference type="AlphaFoldDB" id="A0AAP0JTE7"/>
<dbReference type="EMBL" id="JBBNAG010000004">
    <property type="protein sequence ID" value="KAK9139400.1"/>
    <property type="molecule type" value="Genomic_DNA"/>
</dbReference>
<dbReference type="SUPFAM" id="SSF75632">
    <property type="entry name" value="Cullin homology domain"/>
    <property type="match status" value="1"/>
</dbReference>
<feature type="domain" description="Cullin family profile" evidence="9">
    <location>
        <begin position="383"/>
        <end position="613"/>
    </location>
</feature>
<evidence type="ECO:0000256" key="7">
    <source>
        <dbReference type="PROSITE-ProRule" id="PRU00330"/>
    </source>
</evidence>
<dbReference type="InterPro" id="IPR016158">
    <property type="entry name" value="Cullin_homology"/>
</dbReference>
<evidence type="ECO:0000313" key="11">
    <source>
        <dbReference type="Proteomes" id="UP001419268"/>
    </source>
</evidence>
<dbReference type="Pfam" id="PF26557">
    <property type="entry name" value="Cullin_AB"/>
    <property type="match status" value="1"/>
</dbReference>
<accession>A0AAP0JTE7</accession>
<evidence type="ECO:0000313" key="10">
    <source>
        <dbReference type="EMBL" id="KAK9139400.1"/>
    </source>
</evidence>
<dbReference type="Gene3D" id="1.10.10.10">
    <property type="entry name" value="Winged helix-like DNA-binding domain superfamily/Winged helix DNA-binding domain"/>
    <property type="match status" value="1"/>
</dbReference>
<keyword evidence="5" id="KW-0832">Ubl conjugation</keyword>
<name>A0AAP0JTE7_9MAGN</name>
<dbReference type="FunFam" id="1.20.1310.10:FF:000014">
    <property type="entry name" value="Cullin 5"/>
    <property type="match status" value="1"/>
</dbReference>
<keyword evidence="4" id="KW-0833">Ubl conjugation pathway</keyword>
<evidence type="ECO:0000256" key="1">
    <source>
        <dbReference type="ARBA" id="ARBA00004906"/>
    </source>
</evidence>
<dbReference type="Gene3D" id="1.20.1310.10">
    <property type="entry name" value="Cullin Repeats"/>
    <property type="match status" value="4"/>
</dbReference>
<keyword evidence="11" id="KW-1185">Reference proteome</keyword>
<comment type="pathway">
    <text evidence="1">Protein modification; protein ubiquitination.</text>
</comment>
<comment type="caution">
    <text evidence="10">The sequence shown here is derived from an EMBL/GenBank/DDBJ whole genome shotgun (WGS) entry which is preliminary data.</text>
</comment>
<evidence type="ECO:0000256" key="5">
    <source>
        <dbReference type="ARBA" id="ARBA00022843"/>
    </source>
</evidence>
<evidence type="ECO:0000256" key="8">
    <source>
        <dbReference type="RuleBase" id="RU003829"/>
    </source>
</evidence>
<dbReference type="Gene3D" id="3.30.230.130">
    <property type="entry name" value="Cullin, Chain C, Domain 2"/>
    <property type="match status" value="1"/>
</dbReference>
<dbReference type="Proteomes" id="UP001419268">
    <property type="component" value="Unassembled WGS sequence"/>
</dbReference>
<dbReference type="Pfam" id="PF10557">
    <property type="entry name" value="Cullin_Nedd8"/>
    <property type="match status" value="1"/>
</dbReference>
<dbReference type="SUPFAM" id="SSF74788">
    <property type="entry name" value="Cullin repeat-like"/>
    <property type="match status" value="1"/>
</dbReference>
<dbReference type="InterPro" id="IPR019559">
    <property type="entry name" value="Cullin_neddylation_domain"/>
</dbReference>
<dbReference type="InterPro" id="IPR045093">
    <property type="entry name" value="Cullin"/>
</dbReference>
<evidence type="ECO:0000256" key="3">
    <source>
        <dbReference type="ARBA" id="ARBA00022499"/>
    </source>
</evidence>
<dbReference type="InterPro" id="IPR036388">
    <property type="entry name" value="WH-like_DNA-bd_sf"/>
</dbReference>
<dbReference type="PROSITE" id="PS50069">
    <property type="entry name" value="CULLIN_2"/>
    <property type="match status" value="1"/>
</dbReference>
<gene>
    <name evidence="10" type="ORF">Scep_009081</name>
</gene>
<dbReference type="InterPro" id="IPR001373">
    <property type="entry name" value="Cullin_N"/>
</dbReference>
<dbReference type="InterPro" id="IPR036317">
    <property type="entry name" value="Cullin_homology_sf"/>
</dbReference>
<reference evidence="10 11" key="1">
    <citation type="submission" date="2024-01" db="EMBL/GenBank/DDBJ databases">
        <title>Genome assemblies of Stephania.</title>
        <authorList>
            <person name="Yang L."/>
        </authorList>
    </citation>
    <scope>NUCLEOTIDE SEQUENCE [LARGE SCALE GENOMIC DNA]</scope>
    <source>
        <strain evidence="10">JXDWG</strain>
        <tissue evidence="10">Leaf</tissue>
    </source>
</reference>
<sequence length="763" mass="90514">MESTGTEWDERWGIVCRGFEKFCETLESKNLTFLECFDIHLAIDILLDSGYEDKVYEGCKQLLISYIYETDLPFWKVYEEDDEVDDEGFLRELELRWLNHKKVMKWLSDYFCSLDHHIKIKGLETLREGGLYFFRRLVFNDMRSRASDIILDWIDQERDGSEIDRELVKRVITLFKKLGKLDMFYDLYFEAWMLNRTEIYYSRKALRHIEEDSCPSYLLMVEECLRREKDRVAHYLHPDTEFSLLMKTQVTLLIKPAYQLLGKEESGLCIMLQKNQKEELSRMYKLFSKIYKGLEPAAFIFKEHVKSIGEALIRKDAEKICRKKAESNGDTIEQEKALIDNVIKVHQEYLSYCDDCLEQDTIFQNALQEAFESLCNMKIDGVFIEEILASYIDSIIQDQLGPFKGLYNHHARMKLEEIVKLLVYLNEKDLFANFYRRKLSLRLLQNRDASTVVEMNFLKRLKQQFGNHFTHKMERMIEDLTSANNREAKFKEYLKKNLPQNRGPSLKVTTLNSWFWPKFKSCNFNLPAEMNDYIEDYGKYTERMKRKITWVFALGDCNVTGIFERKQIDLQVSAYQAAILFLFNTSDKMSFQEIYKLLRIPEIELKGWLHSLCCGRYKILRKEPNTKEVSSTDFFEFNSKFTGARTIEVQAPSSYEKENLVEKVEAITGGYNLGAIIVRTMKDRKILRYQELIDEVKQAVKRLFKPSVEETEDRPTKQEIEEKIEYLIDLKFLARLGKDKNVYIYIECFYAQALKKNSLRPWK</sequence>
<evidence type="ECO:0000256" key="2">
    <source>
        <dbReference type="ARBA" id="ARBA00006019"/>
    </source>
</evidence>
<keyword evidence="3" id="KW-1017">Isopeptide bond</keyword>
<comment type="similarity">
    <text evidence="2 7 8">Belongs to the cullin family.</text>
</comment>
<dbReference type="GO" id="GO:0006511">
    <property type="term" value="P:ubiquitin-dependent protein catabolic process"/>
    <property type="evidence" value="ECO:0007669"/>
    <property type="project" value="InterPro"/>
</dbReference>
<dbReference type="PANTHER" id="PTHR11932">
    <property type="entry name" value="CULLIN"/>
    <property type="match status" value="1"/>
</dbReference>
<dbReference type="InterPro" id="IPR059120">
    <property type="entry name" value="Cullin-like_AB"/>
</dbReference>
<dbReference type="Pfam" id="PF00888">
    <property type="entry name" value="Cullin"/>
    <property type="match status" value="1"/>
</dbReference>
<proteinExistence type="inferred from homology"/>
<dbReference type="SMART" id="SM00182">
    <property type="entry name" value="CULLIN"/>
    <property type="match status" value="1"/>
</dbReference>
<evidence type="ECO:0000259" key="9">
    <source>
        <dbReference type="PROSITE" id="PS50069"/>
    </source>
</evidence>
<evidence type="ECO:0000256" key="6">
    <source>
        <dbReference type="ARBA" id="ARBA00040451"/>
    </source>
</evidence>
<organism evidence="10 11">
    <name type="scientific">Stephania cephalantha</name>
    <dbReference type="NCBI Taxonomy" id="152367"/>
    <lineage>
        <taxon>Eukaryota</taxon>
        <taxon>Viridiplantae</taxon>
        <taxon>Streptophyta</taxon>
        <taxon>Embryophyta</taxon>
        <taxon>Tracheophyta</taxon>
        <taxon>Spermatophyta</taxon>
        <taxon>Magnoliopsida</taxon>
        <taxon>Ranunculales</taxon>
        <taxon>Menispermaceae</taxon>
        <taxon>Menispermoideae</taxon>
        <taxon>Cissampelideae</taxon>
        <taxon>Stephania</taxon>
    </lineage>
</organism>
<dbReference type="SUPFAM" id="SSF46785">
    <property type="entry name" value="Winged helix' DNA-binding domain"/>
    <property type="match status" value="1"/>
</dbReference>
<dbReference type="InterPro" id="IPR036390">
    <property type="entry name" value="WH_DNA-bd_sf"/>
</dbReference>
<evidence type="ECO:0000256" key="4">
    <source>
        <dbReference type="ARBA" id="ARBA00022786"/>
    </source>
</evidence>
<dbReference type="GO" id="GO:0031625">
    <property type="term" value="F:ubiquitin protein ligase binding"/>
    <property type="evidence" value="ECO:0007669"/>
    <property type="project" value="InterPro"/>
</dbReference>
<dbReference type="SMART" id="SM00884">
    <property type="entry name" value="Cullin_Nedd8"/>
    <property type="match status" value="1"/>
</dbReference>
<dbReference type="InterPro" id="IPR016159">
    <property type="entry name" value="Cullin_repeat-like_dom_sf"/>
</dbReference>